<evidence type="ECO:0000313" key="2">
    <source>
        <dbReference type="Proteomes" id="UP000006038"/>
    </source>
</evidence>
<accession>J3L950</accession>
<name>J3L950_ORYBR</name>
<dbReference type="AlphaFoldDB" id="J3L950"/>
<reference evidence="1" key="1">
    <citation type="submission" date="2013-04" db="UniProtKB">
        <authorList>
            <consortium name="EnsemblPlants"/>
        </authorList>
    </citation>
    <scope>IDENTIFICATION</scope>
</reference>
<dbReference type="Proteomes" id="UP000006038">
    <property type="component" value="Unassembled WGS sequence"/>
</dbReference>
<sequence>MAMFLCSGVYKRRIQQDELMALNCVPKKQRKQLDNTVADLQVQCRFYDKIATKFVVL</sequence>
<organism evidence="1">
    <name type="scientific">Oryza brachyantha</name>
    <name type="common">malo sina</name>
    <dbReference type="NCBI Taxonomy" id="4533"/>
    <lineage>
        <taxon>Eukaryota</taxon>
        <taxon>Viridiplantae</taxon>
        <taxon>Streptophyta</taxon>
        <taxon>Embryophyta</taxon>
        <taxon>Tracheophyta</taxon>
        <taxon>Spermatophyta</taxon>
        <taxon>Magnoliopsida</taxon>
        <taxon>Liliopsida</taxon>
        <taxon>Poales</taxon>
        <taxon>Poaceae</taxon>
        <taxon>BOP clade</taxon>
        <taxon>Oryzoideae</taxon>
        <taxon>Oryzeae</taxon>
        <taxon>Oryzinae</taxon>
        <taxon>Oryza</taxon>
    </lineage>
</organism>
<dbReference type="EnsemblPlants" id="OB02G11670.1">
    <property type="protein sequence ID" value="OB02G11670.1"/>
    <property type="gene ID" value="OB02G11670"/>
</dbReference>
<dbReference type="Gramene" id="OB02G11670.1">
    <property type="protein sequence ID" value="OB02G11670.1"/>
    <property type="gene ID" value="OB02G11670"/>
</dbReference>
<dbReference type="HOGENOM" id="CLU_2999671_0_0_1"/>
<protein>
    <submittedName>
        <fullName evidence="1">Uncharacterized protein</fullName>
    </submittedName>
</protein>
<keyword evidence="2" id="KW-1185">Reference proteome</keyword>
<evidence type="ECO:0000313" key="1">
    <source>
        <dbReference type="EnsemblPlants" id="OB02G11670.1"/>
    </source>
</evidence>
<proteinExistence type="predicted"/>